<dbReference type="SMR" id="A0A832VYZ2"/>
<dbReference type="SUPFAM" id="SSF53649">
    <property type="entry name" value="Alkaline phosphatase-like"/>
    <property type="match status" value="1"/>
</dbReference>
<name>A0A832VYZ2_9EURY</name>
<comment type="cofactor">
    <cofactor evidence="1">
        <name>Mg(2+)</name>
        <dbReference type="ChEBI" id="CHEBI:18420"/>
    </cofactor>
</comment>
<dbReference type="GO" id="GO:0046872">
    <property type="term" value="F:metal ion binding"/>
    <property type="evidence" value="ECO:0007669"/>
    <property type="project" value="UniProtKB-KW"/>
</dbReference>
<comment type="cofactor">
    <cofactor evidence="2">
        <name>Zn(2+)</name>
        <dbReference type="ChEBI" id="CHEBI:29105"/>
    </cofactor>
</comment>
<gene>
    <name evidence="9" type="ORF">HA338_09595</name>
</gene>
<keyword evidence="4" id="KW-0597">Phosphoprotein</keyword>
<evidence type="ECO:0000256" key="4">
    <source>
        <dbReference type="ARBA" id="ARBA00022553"/>
    </source>
</evidence>
<evidence type="ECO:0000313" key="9">
    <source>
        <dbReference type="EMBL" id="HIH94277.1"/>
    </source>
</evidence>
<comment type="caution">
    <text evidence="9">The sequence shown here is derived from an EMBL/GenBank/DDBJ whole genome shotgun (WGS) entry which is preliminary data.</text>
</comment>
<evidence type="ECO:0000256" key="5">
    <source>
        <dbReference type="ARBA" id="ARBA00022723"/>
    </source>
</evidence>
<dbReference type="InterPro" id="IPR018299">
    <property type="entry name" value="Alkaline_phosphatase_AS"/>
</dbReference>
<reference evidence="9" key="1">
    <citation type="journal article" date="2020" name="bioRxiv">
        <title>A rank-normalized archaeal taxonomy based on genome phylogeny resolves widespread incomplete and uneven classifications.</title>
        <authorList>
            <person name="Rinke C."/>
            <person name="Chuvochina M."/>
            <person name="Mussig A.J."/>
            <person name="Chaumeil P.-A."/>
            <person name="Waite D.W."/>
            <person name="Whitman W.B."/>
            <person name="Parks D.H."/>
            <person name="Hugenholtz P."/>
        </authorList>
    </citation>
    <scope>NUCLEOTIDE SEQUENCE</scope>
    <source>
        <strain evidence="9">UBA8876</strain>
    </source>
</reference>
<evidence type="ECO:0000256" key="2">
    <source>
        <dbReference type="ARBA" id="ARBA00001947"/>
    </source>
</evidence>
<proteinExistence type="inferred from homology"/>
<dbReference type="CDD" id="cd16012">
    <property type="entry name" value="ALP"/>
    <property type="match status" value="1"/>
</dbReference>
<keyword evidence="5" id="KW-0479">Metal-binding</keyword>
<keyword evidence="6" id="KW-0378">Hydrolase</keyword>
<dbReference type="Gene3D" id="1.10.60.40">
    <property type="match status" value="1"/>
</dbReference>
<dbReference type="RefSeq" id="WP_011024233.1">
    <property type="nucleotide sequence ID" value="NZ_DUJU01000113.1"/>
</dbReference>
<dbReference type="PANTHER" id="PTHR11596">
    <property type="entry name" value="ALKALINE PHOSPHATASE"/>
    <property type="match status" value="1"/>
</dbReference>
<dbReference type="Proteomes" id="UP000600774">
    <property type="component" value="Unassembled WGS sequence"/>
</dbReference>
<evidence type="ECO:0000256" key="3">
    <source>
        <dbReference type="ARBA" id="ARBA00005984"/>
    </source>
</evidence>
<protein>
    <submittedName>
        <fullName evidence="9">Alkaline phosphatase</fullName>
    </submittedName>
</protein>
<dbReference type="GO" id="GO:0004035">
    <property type="term" value="F:alkaline phosphatase activity"/>
    <property type="evidence" value="ECO:0007669"/>
    <property type="project" value="TreeGrafter"/>
</dbReference>
<dbReference type="Gene3D" id="3.40.720.10">
    <property type="entry name" value="Alkaline Phosphatase, subunit A"/>
    <property type="match status" value="1"/>
</dbReference>
<accession>A0A832VYZ2</accession>
<dbReference type="InterPro" id="IPR001952">
    <property type="entry name" value="Alkaline_phosphatase"/>
</dbReference>
<dbReference type="EMBL" id="DUJU01000113">
    <property type="protein sequence ID" value="HIH94277.1"/>
    <property type="molecule type" value="Genomic_DNA"/>
</dbReference>
<dbReference type="PROSITE" id="PS00123">
    <property type="entry name" value="ALKALINE_PHOSPHATASE"/>
    <property type="match status" value="1"/>
</dbReference>
<sequence>MESKETNILLTFSIIGLLLLGNVGSAVAVKGNLNNNADFNDSVNCKPVAGSEAKVKNVIVMVPDGCSQSVETLARWYSGEPLQLDEMLAGAVSTYSADSVITDSSSAATAFATGFKTTNGFVSVGPRNDTLLTTLDEESMVAPYSPLATVLEGSKLEGKATGLVATSRVTHATPAAFASHVDNRNNESEIMEQMVYEDIDVVFGGGSQYLLPKADGGKRTDGENLTEVLLGRGYQYVDNETEMLALSSGKAWGLFAGSHMQPDIDRAEFAPEEPSLCNMTEKAIELLSEDKDGFFLMVEGSQVDWAGHANDPIYEVTDFLAFDEAVKVAVDFAEADGHTLVIIFPDHNTGGMTIGSYYDSEYDDTSVEDVVNPLEGMNITAAGVANKIGEDLSSDNIKSQLKTWWGIDATDEDVDEILSLKNNGTSLDYAISEVISRNYTVIGWTTHGHCGEDVPLWAYGPDSPAGYMDNTEIAEYIADKLRFDLAETNEQLFVEVGNVFSADEYQLNTIDPENPVLKIGDAELPVNKNILVKGGVTHELEGIVVYAPATDKVYIPTEALSLINETKINGKLKYDSNGKSKYDRR</sequence>
<evidence type="ECO:0000256" key="1">
    <source>
        <dbReference type="ARBA" id="ARBA00001946"/>
    </source>
</evidence>
<dbReference type="InterPro" id="IPR017850">
    <property type="entry name" value="Alkaline_phosphatase_core_sf"/>
</dbReference>
<keyword evidence="7" id="KW-0862">Zinc</keyword>
<keyword evidence="8" id="KW-0460">Magnesium</keyword>
<evidence type="ECO:0000256" key="6">
    <source>
        <dbReference type="ARBA" id="ARBA00022801"/>
    </source>
</evidence>
<dbReference type="PRINTS" id="PR00113">
    <property type="entry name" value="ALKPHPHTASE"/>
</dbReference>
<organism evidence="9 10">
    <name type="scientific">Methanosarcina acetivorans</name>
    <dbReference type="NCBI Taxonomy" id="2214"/>
    <lineage>
        <taxon>Archaea</taxon>
        <taxon>Methanobacteriati</taxon>
        <taxon>Methanobacteriota</taxon>
        <taxon>Stenosarchaea group</taxon>
        <taxon>Methanomicrobia</taxon>
        <taxon>Methanosarcinales</taxon>
        <taxon>Methanosarcinaceae</taxon>
        <taxon>Methanosarcina</taxon>
    </lineage>
</organism>
<evidence type="ECO:0000313" key="10">
    <source>
        <dbReference type="Proteomes" id="UP000600774"/>
    </source>
</evidence>
<dbReference type="GeneID" id="1476248"/>
<comment type="similarity">
    <text evidence="3">Belongs to the alkaline phosphatase family.</text>
</comment>
<dbReference type="PANTHER" id="PTHR11596:SF5">
    <property type="entry name" value="ALKALINE PHOSPHATASE"/>
    <property type="match status" value="1"/>
</dbReference>
<dbReference type="AlphaFoldDB" id="A0A832VYZ2"/>
<evidence type="ECO:0000256" key="7">
    <source>
        <dbReference type="ARBA" id="ARBA00022833"/>
    </source>
</evidence>
<dbReference type="OMA" id="KAAGYMT"/>
<dbReference type="Pfam" id="PF00245">
    <property type="entry name" value="Alk_phosphatase"/>
    <property type="match status" value="1"/>
</dbReference>
<evidence type="ECO:0000256" key="8">
    <source>
        <dbReference type="ARBA" id="ARBA00022842"/>
    </source>
</evidence>
<dbReference type="SMART" id="SM00098">
    <property type="entry name" value="alkPPc"/>
    <property type="match status" value="1"/>
</dbReference>